<feature type="compositionally biased region" description="Low complexity" evidence="3">
    <location>
        <begin position="623"/>
        <end position="632"/>
    </location>
</feature>
<evidence type="ECO:0000313" key="6">
    <source>
        <dbReference type="EMBL" id="ABA48164.1"/>
    </source>
</evidence>
<dbReference type="InterPro" id="IPR055066">
    <property type="entry name" value="AASDHPPT_N"/>
</dbReference>
<dbReference type="InterPro" id="IPR037143">
    <property type="entry name" value="4-PPantetheinyl_Trfase_dom_sf"/>
</dbReference>
<dbReference type="PANTHER" id="PTHR12215">
    <property type="entry name" value="PHOSPHOPANTETHEINE TRANSFERASE"/>
    <property type="match status" value="1"/>
</dbReference>
<dbReference type="GO" id="GO:0019878">
    <property type="term" value="P:lysine biosynthetic process via aminoadipic acid"/>
    <property type="evidence" value="ECO:0007669"/>
    <property type="project" value="TreeGrafter"/>
</dbReference>
<dbReference type="GO" id="GO:0000287">
    <property type="term" value="F:magnesium ion binding"/>
    <property type="evidence" value="ECO:0007669"/>
    <property type="project" value="InterPro"/>
</dbReference>
<dbReference type="Pfam" id="PF22624">
    <property type="entry name" value="AASDHPPT_N"/>
    <property type="match status" value="1"/>
</dbReference>
<dbReference type="InterPro" id="IPR008278">
    <property type="entry name" value="4-PPantetheinyl_Trfase_dom"/>
</dbReference>
<sequence>MVAIILRLRLFCARTWARVPTTVSKSSGAASRLRIRSEHRADLHHAFTPTRLLPALPECPPARRAVLMKPSPSPRPNPSRQTPTLLRRTVVGGLARRMPARRRLFERHRMIGTRPSSMLGDRLGRSAASPHLDTRPRAARDCRRIPARRAFRRPCKGVVARGAHGKRGAARVASCVARIPLTVRGRFGAWRGSLPARRKSSNVSLLRRGVIRSQRRPAAPFDSVGDAARCPRGDARDRIDPSPARTAAHRAHARAPRLRAAAAAVSAATPPAIAAANRRRAPADSQPTDKRRESRGRIVRSRGAPSRHNHERRRYAGPAARRPSARAFRRAGRRRLSRARLRVAASRARRGPAGDGHQLRDVRALPLLLPLRRLSVQPGQRRARLRLSRHRRIAARVARRFSCDLARLGPSRLRCGAAIRGAHVRGPAGGRRRAQRRRRGARARGVESDRAARAHGRRAICVLARLRGLASAEDAGQMACRDADARARVRLRSGQAARLDGGHAARRRAVVEPQPAALRGRLRACADPRDARRAARSRRTLYAPHRADARDRPVGRRVRQRRGGRTSARLLHAQRGHPSADRARADRCGVDRAFRVLPQPLRADALADRARLAEDGRARARDAGPGSPAAVRARARARGTRRGERADGRPLSGARRAAAAAGCVRRARRSVTIERFPPPARRALPPMRLPTEAALPLPTDDAYRAVELSPPPAAQRAGVRLVRLDFDFDAAHRTRALASLSNAERERARRFVRVEDRLRSAATRAVVRGVIGAALGLPPAELRLGADASGRPRLAPEQAALAPTLDFNVSHSGAHALIAWSRAARVGVDIEARRAGVDWSSLGRAVFAPADAAAIDALPVDERESACYRVWAAKEALLKALGTGIGGGLTAFSVLAGGAPSGEGFAPTIGIDEPTSPASGVAAFDAAWLDAPTGYAACVAWRRVEQGGA</sequence>
<feature type="compositionally biased region" description="Basic residues" evidence="3">
    <location>
        <begin position="297"/>
        <end position="315"/>
    </location>
</feature>
<organism evidence="6 7">
    <name type="scientific">Burkholderia pseudomallei (strain 1710b)</name>
    <dbReference type="NCBI Taxonomy" id="320372"/>
    <lineage>
        <taxon>Bacteria</taxon>
        <taxon>Pseudomonadati</taxon>
        <taxon>Pseudomonadota</taxon>
        <taxon>Betaproteobacteria</taxon>
        <taxon>Burkholderiales</taxon>
        <taxon>Burkholderiaceae</taxon>
        <taxon>Burkholderia</taxon>
        <taxon>pseudomallei group</taxon>
    </lineage>
</organism>
<feature type="region of interest" description="Disordered" evidence="3">
    <location>
        <begin position="115"/>
        <end position="138"/>
    </location>
</feature>
<keyword evidence="2 6" id="KW-0808">Transferase</keyword>
<dbReference type="AlphaFoldDB" id="Q3JQH2"/>
<dbReference type="EMBL" id="CP000124">
    <property type="protein sequence ID" value="ABA48164.1"/>
    <property type="molecule type" value="Genomic_DNA"/>
</dbReference>
<feature type="compositionally biased region" description="Basic and acidic residues" evidence="3">
    <location>
        <begin position="229"/>
        <end position="240"/>
    </location>
</feature>
<feature type="compositionally biased region" description="Basic residues" evidence="3">
    <location>
        <begin position="247"/>
        <end position="257"/>
    </location>
</feature>
<feature type="region of interest" description="Disordered" evidence="3">
    <location>
        <begin position="616"/>
        <end position="654"/>
    </location>
</feature>
<feature type="region of interest" description="Disordered" evidence="3">
    <location>
        <begin position="424"/>
        <end position="450"/>
    </location>
</feature>
<feature type="compositionally biased region" description="Basic residues" evidence="3">
    <location>
        <begin position="323"/>
        <end position="334"/>
    </location>
</feature>
<dbReference type="InterPro" id="IPR050559">
    <property type="entry name" value="P-Pant_transferase_sf"/>
</dbReference>
<dbReference type="Pfam" id="PF01648">
    <property type="entry name" value="ACPS"/>
    <property type="match status" value="1"/>
</dbReference>
<dbReference type="SUPFAM" id="SSF56214">
    <property type="entry name" value="4'-phosphopantetheinyl transferase"/>
    <property type="match status" value="2"/>
</dbReference>
<evidence type="ECO:0000259" key="5">
    <source>
        <dbReference type="Pfam" id="PF22624"/>
    </source>
</evidence>
<reference evidence="6 7" key="1">
    <citation type="submission" date="2005-09" db="EMBL/GenBank/DDBJ databases">
        <authorList>
            <person name="Woods D.E."/>
            <person name="Nierman W.C."/>
        </authorList>
    </citation>
    <scope>NUCLEOTIDE SEQUENCE [LARGE SCALE GENOMIC DNA]</scope>
    <source>
        <strain evidence="6 7">1710b</strain>
    </source>
</reference>
<dbReference type="HOGENOM" id="CLU_310091_0_0_4"/>
<dbReference type="Gene3D" id="3.90.470.20">
    <property type="entry name" value="4'-phosphopantetheinyl transferase domain"/>
    <property type="match status" value="1"/>
</dbReference>
<dbReference type="EnsemblBacteria" id="ABA48164">
    <property type="protein sequence ID" value="ABA48164"/>
    <property type="gene ID" value="BURPS1710b_2797"/>
</dbReference>
<feature type="domain" description="4'-phosphopantetheinyl transferase N-terminal" evidence="5">
    <location>
        <begin position="734"/>
        <end position="819"/>
    </location>
</feature>
<evidence type="ECO:0000256" key="1">
    <source>
        <dbReference type="ARBA" id="ARBA00010990"/>
    </source>
</evidence>
<dbReference type="GO" id="GO:0005829">
    <property type="term" value="C:cytosol"/>
    <property type="evidence" value="ECO:0007669"/>
    <property type="project" value="TreeGrafter"/>
</dbReference>
<evidence type="ECO:0000256" key="3">
    <source>
        <dbReference type="SAM" id="MobiDB-lite"/>
    </source>
</evidence>
<feature type="region of interest" description="Disordered" evidence="3">
    <location>
        <begin position="546"/>
        <end position="584"/>
    </location>
</feature>
<feature type="compositionally biased region" description="Low complexity" evidence="3">
    <location>
        <begin position="258"/>
        <end position="276"/>
    </location>
</feature>
<dbReference type="GO" id="GO:0008897">
    <property type="term" value="F:holo-[acyl-carrier-protein] synthase activity"/>
    <property type="evidence" value="ECO:0007669"/>
    <property type="project" value="InterPro"/>
</dbReference>
<dbReference type="Proteomes" id="UP000002700">
    <property type="component" value="Chromosome I"/>
</dbReference>
<evidence type="ECO:0000259" key="4">
    <source>
        <dbReference type="Pfam" id="PF01648"/>
    </source>
</evidence>
<dbReference type="SMR" id="Q3JQH2"/>
<evidence type="ECO:0000256" key="2">
    <source>
        <dbReference type="ARBA" id="ARBA00022679"/>
    </source>
</evidence>
<evidence type="ECO:0000313" key="7">
    <source>
        <dbReference type="Proteomes" id="UP000002700"/>
    </source>
</evidence>
<feature type="domain" description="4'-phosphopantetheinyl transferase" evidence="4">
    <location>
        <begin position="825"/>
        <end position="895"/>
    </location>
</feature>
<feature type="compositionally biased region" description="Basic residues" evidence="3">
    <location>
        <begin position="430"/>
        <end position="442"/>
    </location>
</feature>
<feature type="region of interest" description="Disordered" evidence="3">
    <location>
        <begin position="216"/>
        <end position="334"/>
    </location>
</feature>
<feature type="compositionally biased region" description="Basic and acidic residues" evidence="3">
    <location>
        <begin position="287"/>
        <end position="296"/>
    </location>
</feature>
<comment type="similarity">
    <text evidence="1">Belongs to the P-Pant transferase superfamily. Gsp/Sfp/HetI/AcpT family.</text>
</comment>
<dbReference type="KEGG" id="bpm:BURPS1710b_2797"/>
<feature type="compositionally biased region" description="Basic residues" evidence="3">
    <location>
        <begin position="555"/>
        <end position="564"/>
    </location>
</feature>
<accession>Q3JQH2</accession>
<gene>
    <name evidence="6" type="ordered locus">BURPS1710b_2797</name>
</gene>
<name>Q3JQH2_BURP1</name>
<dbReference type="PANTHER" id="PTHR12215:SF10">
    <property type="entry name" value="L-AMINOADIPATE-SEMIALDEHYDE DEHYDROGENASE-PHOSPHOPANTETHEINYL TRANSFERASE"/>
    <property type="match status" value="1"/>
</dbReference>
<proteinExistence type="inferred from homology"/>
<protein>
    <submittedName>
        <fullName evidence="6">4'-phosphopantetheinyl transferase superfamily family</fullName>
    </submittedName>
</protein>